<gene>
    <name evidence="2" type="ORF">PoB_003870600</name>
</gene>
<sequence>MSRMMRGGETRGGESSETMSSGRNTKDEQDDERRRNKGRDKSEITTGLPQASASIGKMKVLNRPVAIGPARTGFYIIRDKSEITTGLPQASASIGKMKVLDRPVAIELARTGCYIFIDKSETTTSLPQVSKDKKNKGLCDTENHKRIYCWENRVRNIQGMRMMTRAFQSEFVP</sequence>
<proteinExistence type="predicted"/>
<dbReference type="AlphaFoldDB" id="A0AAV4AVM7"/>
<evidence type="ECO:0000313" key="3">
    <source>
        <dbReference type="Proteomes" id="UP000735302"/>
    </source>
</evidence>
<accession>A0AAV4AVM7</accession>
<dbReference type="Proteomes" id="UP000735302">
    <property type="component" value="Unassembled WGS sequence"/>
</dbReference>
<name>A0AAV4AVM7_9GAST</name>
<feature type="region of interest" description="Disordered" evidence="1">
    <location>
        <begin position="1"/>
        <end position="51"/>
    </location>
</feature>
<comment type="caution">
    <text evidence="2">The sequence shown here is derived from an EMBL/GenBank/DDBJ whole genome shotgun (WGS) entry which is preliminary data.</text>
</comment>
<organism evidence="2 3">
    <name type="scientific">Plakobranchus ocellatus</name>
    <dbReference type="NCBI Taxonomy" id="259542"/>
    <lineage>
        <taxon>Eukaryota</taxon>
        <taxon>Metazoa</taxon>
        <taxon>Spiralia</taxon>
        <taxon>Lophotrochozoa</taxon>
        <taxon>Mollusca</taxon>
        <taxon>Gastropoda</taxon>
        <taxon>Heterobranchia</taxon>
        <taxon>Euthyneura</taxon>
        <taxon>Panpulmonata</taxon>
        <taxon>Sacoglossa</taxon>
        <taxon>Placobranchoidea</taxon>
        <taxon>Plakobranchidae</taxon>
        <taxon>Plakobranchus</taxon>
    </lineage>
</organism>
<dbReference type="EMBL" id="BLXT01004373">
    <property type="protein sequence ID" value="GFO12201.1"/>
    <property type="molecule type" value="Genomic_DNA"/>
</dbReference>
<feature type="compositionally biased region" description="Basic and acidic residues" evidence="1">
    <location>
        <begin position="24"/>
        <end position="43"/>
    </location>
</feature>
<evidence type="ECO:0000313" key="2">
    <source>
        <dbReference type="EMBL" id="GFO12201.1"/>
    </source>
</evidence>
<protein>
    <submittedName>
        <fullName evidence="2">Uncharacterized protein</fullName>
    </submittedName>
</protein>
<keyword evidence="3" id="KW-1185">Reference proteome</keyword>
<reference evidence="2 3" key="1">
    <citation type="journal article" date="2021" name="Elife">
        <title>Chloroplast acquisition without the gene transfer in kleptoplastic sea slugs, Plakobranchus ocellatus.</title>
        <authorList>
            <person name="Maeda T."/>
            <person name="Takahashi S."/>
            <person name="Yoshida T."/>
            <person name="Shimamura S."/>
            <person name="Takaki Y."/>
            <person name="Nagai Y."/>
            <person name="Toyoda A."/>
            <person name="Suzuki Y."/>
            <person name="Arimoto A."/>
            <person name="Ishii H."/>
            <person name="Satoh N."/>
            <person name="Nishiyama T."/>
            <person name="Hasebe M."/>
            <person name="Maruyama T."/>
            <person name="Minagawa J."/>
            <person name="Obokata J."/>
            <person name="Shigenobu S."/>
        </authorList>
    </citation>
    <scope>NUCLEOTIDE SEQUENCE [LARGE SCALE GENOMIC DNA]</scope>
</reference>
<evidence type="ECO:0000256" key="1">
    <source>
        <dbReference type="SAM" id="MobiDB-lite"/>
    </source>
</evidence>
<feature type="compositionally biased region" description="Basic and acidic residues" evidence="1">
    <location>
        <begin position="1"/>
        <end position="14"/>
    </location>
</feature>